<evidence type="ECO:0000259" key="3">
    <source>
        <dbReference type="Pfam" id="PF26055"/>
    </source>
</evidence>
<feature type="region of interest" description="Disordered" evidence="1">
    <location>
        <begin position="872"/>
        <end position="897"/>
    </location>
</feature>
<feature type="region of interest" description="Disordered" evidence="1">
    <location>
        <begin position="168"/>
        <end position="254"/>
    </location>
</feature>
<feature type="compositionally biased region" description="Basic and acidic residues" evidence="1">
    <location>
        <begin position="736"/>
        <end position="752"/>
    </location>
</feature>
<feature type="compositionally biased region" description="Basic residues" evidence="1">
    <location>
        <begin position="717"/>
        <end position="727"/>
    </location>
</feature>
<evidence type="ECO:0000256" key="1">
    <source>
        <dbReference type="SAM" id="MobiDB-lite"/>
    </source>
</evidence>
<comment type="caution">
    <text evidence="4">The sequence shown here is derived from an EMBL/GenBank/DDBJ whole genome shotgun (WGS) entry which is preliminary data.</text>
</comment>
<feature type="compositionally biased region" description="Basic and acidic residues" evidence="1">
    <location>
        <begin position="697"/>
        <end position="706"/>
    </location>
</feature>
<organism evidence="4 5">
    <name type="scientific">Liquidambar formosana</name>
    <name type="common">Formosan gum</name>
    <dbReference type="NCBI Taxonomy" id="63359"/>
    <lineage>
        <taxon>Eukaryota</taxon>
        <taxon>Viridiplantae</taxon>
        <taxon>Streptophyta</taxon>
        <taxon>Embryophyta</taxon>
        <taxon>Tracheophyta</taxon>
        <taxon>Spermatophyta</taxon>
        <taxon>Magnoliopsida</taxon>
        <taxon>eudicotyledons</taxon>
        <taxon>Gunneridae</taxon>
        <taxon>Pentapetalae</taxon>
        <taxon>Saxifragales</taxon>
        <taxon>Altingiaceae</taxon>
        <taxon>Liquidambar</taxon>
    </lineage>
</organism>
<feature type="region of interest" description="Disordered" evidence="1">
    <location>
        <begin position="828"/>
        <end position="850"/>
    </location>
</feature>
<dbReference type="Gene3D" id="3.30.40.10">
    <property type="entry name" value="Zinc/RING finger domain, C3HC4 (zinc finger)"/>
    <property type="match status" value="1"/>
</dbReference>
<dbReference type="CDD" id="cd15565">
    <property type="entry name" value="PHD2_NSD"/>
    <property type="match status" value="1"/>
</dbReference>
<feature type="compositionally biased region" description="Basic and acidic residues" evidence="1">
    <location>
        <begin position="652"/>
        <end position="690"/>
    </location>
</feature>
<gene>
    <name evidence="4" type="ORF">L1049_001516</name>
</gene>
<dbReference type="CDD" id="cd15566">
    <property type="entry name" value="PHD3_NSD"/>
    <property type="match status" value="1"/>
</dbReference>
<reference evidence="4 5" key="1">
    <citation type="journal article" date="2024" name="Plant J.">
        <title>Genome sequences and population genomics reveal climatic adaptation and genomic divergence between two closely related sweetgum species.</title>
        <authorList>
            <person name="Xu W.Q."/>
            <person name="Ren C.Q."/>
            <person name="Zhang X.Y."/>
            <person name="Comes H.P."/>
            <person name="Liu X.H."/>
            <person name="Li Y.G."/>
            <person name="Kettle C.J."/>
            <person name="Jalonen R."/>
            <person name="Gaisberger H."/>
            <person name="Ma Y.Z."/>
            <person name="Qiu Y.X."/>
        </authorList>
    </citation>
    <scope>NUCLEOTIDE SEQUENCE [LARGE SCALE GENOMIC DNA]</scope>
    <source>
        <strain evidence="4">Hangzhou</strain>
    </source>
</reference>
<evidence type="ECO:0000313" key="5">
    <source>
        <dbReference type="Proteomes" id="UP001415857"/>
    </source>
</evidence>
<proteinExistence type="predicted"/>
<feature type="compositionally biased region" description="Polar residues" evidence="1">
    <location>
        <begin position="984"/>
        <end position="994"/>
    </location>
</feature>
<name>A0AAP0NBM4_LIQFO</name>
<dbReference type="Proteomes" id="UP001415857">
    <property type="component" value="Unassembled WGS sequence"/>
</dbReference>
<sequence>MHIEFYFAASYAWHTQRIQSKVFSCVSATCGRFYHPQCVAKLLHRENESAAEELQKKISAGESFICPIHKCCICKQGENKKDPELQFAVCRRCPKSYHRKCLPRKIAFEDLEEEDIIQRAWEGLLPNRILIYCLKHEIDEEIGTPIRKHIKFPDVEKKKNIASEMPLGKEKGMLKKRSLASEDSPWERTAMKAPKQVEKLSSALKEGDSTKRIKKRSSGSDPLIKSRVTDASRKSSRDNVKSVSVKADKSSTADENKISLGERLYNLMSKGKQDTDDGDLDRMVAVKPAMKKSNSSPHRLDADSERRLLALMKESKSSITLEKVIEKHKVPSTHAYQSKNVVDKTITQGKVEGAVEAVRTALQKLEAGCSIEDAKAVCEPEVLQHIVRWQSKLKVYLAPFLHGMRYTSFGRHFTKVEKLEAIVEKLHWYVQNGDMIVDFCCGANDFSWLMKRKLEETGKKCSYKNYDVIQPKNDFNFEKRDWMEVRPGELPIGSQLIMGLNPPFGVHAALANKFIDKALEFKPKLLILIVPPETERLDKKKSPYDLVWEDDELLSGKSFYLPGSVDVNDKQMDQWNKTPPPLYLWSRHDWTTKHKALAQKHGHLSRQQKELHLEENLFETQVPRDGDVPMLMDDHPVQNGEPELERIAIVTEGRKASSPRELERRAIATEGRKASSPRELERAAVPDSRKTSSPRDNVGKEGHENHGNGNNQSRENSKKRRRGKGQRGRGTDGVSSEEKQKGGRPPVREVHRGIPHHSPPNVTDGRSSLEGYPSNSPAMPSHREVREDAYRHFEPSISGSGSQFGTGYGITQASIPDDMARRYNLNSEQPYSTGTHRWSSGASPGQGPNSVGYRPYFSAIDEKYGMNLDTQSHFPHFGRQDPDSSTQRSSYLAGHDPGYGHVGPFSSTYLNLGSASQSSYSRMNTSTMDRYTPRLDELNPARISTLGSDPPMGSMNGMYGPRVPPPRFRADAMGFAPGPHHGFSHQSSSGWLNE</sequence>
<keyword evidence="5" id="KW-1185">Reference proteome</keyword>
<dbReference type="InterPro" id="IPR013083">
    <property type="entry name" value="Znf_RING/FYVE/PHD"/>
</dbReference>
<feature type="region of interest" description="Disordered" evidence="1">
    <location>
        <begin position="650"/>
        <end position="783"/>
    </location>
</feature>
<feature type="compositionally biased region" description="Basic and acidic residues" evidence="1">
    <location>
        <begin position="227"/>
        <end position="254"/>
    </location>
</feature>
<protein>
    <submittedName>
        <fullName evidence="4">Uncharacterized protein</fullName>
    </submittedName>
</protein>
<feature type="compositionally biased region" description="Basic and acidic residues" evidence="1">
    <location>
        <begin position="185"/>
        <end position="198"/>
    </location>
</feature>
<feature type="compositionally biased region" description="Polar residues" evidence="1">
    <location>
        <begin position="828"/>
        <end position="849"/>
    </location>
</feature>
<dbReference type="InterPro" id="IPR058939">
    <property type="entry name" value="Mtase_EDM2"/>
</dbReference>
<dbReference type="AlphaFoldDB" id="A0AAP0NBM4"/>
<evidence type="ECO:0000259" key="2">
    <source>
        <dbReference type="Pfam" id="PF22908"/>
    </source>
</evidence>
<dbReference type="EMBL" id="JBBPBK010000015">
    <property type="protein sequence ID" value="KAK9269738.1"/>
    <property type="molecule type" value="Genomic_DNA"/>
</dbReference>
<dbReference type="InterPro" id="IPR055198">
    <property type="entry name" value="NSD_PHD"/>
</dbReference>
<accession>A0AAP0NBM4</accession>
<evidence type="ECO:0000313" key="4">
    <source>
        <dbReference type="EMBL" id="KAK9269738.1"/>
    </source>
</evidence>
<feature type="domain" description="Histone-lysine N-methyltransferase NSD-like PHD zinc finger" evidence="2">
    <location>
        <begin position="19"/>
        <end position="69"/>
    </location>
</feature>
<dbReference type="Pfam" id="PF22908">
    <property type="entry name" value="PHD_NSD"/>
    <property type="match status" value="1"/>
</dbReference>
<feature type="region of interest" description="Disordered" evidence="1">
    <location>
        <begin position="945"/>
        <end position="994"/>
    </location>
</feature>
<dbReference type="PANTHER" id="PTHR46235:SF3">
    <property type="entry name" value="PHD FINGER-CONTAINING PROTEIN DDB_G0268158"/>
    <property type="match status" value="1"/>
</dbReference>
<dbReference type="PANTHER" id="PTHR46235">
    <property type="entry name" value="PHD FINGER-CONTAINING PROTEIN DDB_G0268158"/>
    <property type="match status" value="1"/>
</dbReference>
<feature type="domain" description="DM2" evidence="3">
    <location>
        <begin position="429"/>
        <end position="599"/>
    </location>
</feature>
<dbReference type="Pfam" id="PF26055">
    <property type="entry name" value="Mtase_EDM2"/>
    <property type="match status" value="1"/>
</dbReference>